<dbReference type="CDD" id="cd04080">
    <property type="entry name" value="CBM6_cellulase-like"/>
    <property type="match status" value="1"/>
</dbReference>
<dbReference type="SUPFAM" id="SSF49785">
    <property type="entry name" value="Galactose-binding domain-like"/>
    <property type="match status" value="1"/>
</dbReference>
<protein>
    <recommendedName>
        <fullName evidence="3">CBM6 domain-containing protein</fullName>
    </recommendedName>
</protein>
<dbReference type="InterPro" id="IPR006584">
    <property type="entry name" value="Cellulose-bd_IV"/>
</dbReference>
<keyword evidence="5" id="KW-1185">Reference proteome</keyword>
<dbReference type="InterPro" id="IPR005084">
    <property type="entry name" value="CBM6"/>
</dbReference>
<gene>
    <name evidence="4" type="ORF">J2X05_000351</name>
</gene>
<dbReference type="InterPro" id="IPR035992">
    <property type="entry name" value="Ricin_B-like_lectins"/>
</dbReference>
<name>A0ABU1UT88_9GAMM</name>
<evidence type="ECO:0000313" key="5">
    <source>
        <dbReference type="Proteomes" id="UP001253595"/>
    </source>
</evidence>
<dbReference type="CDD" id="cd23432">
    <property type="entry name" value="beta-trefoil_Ricin_EndoBetaGal-like"/>
    <property type="match status" value="1"/>
</dbReference>
<evidence type="ECO:0000256" key="2">
    <source>
        <dbReference type="SAM" id="SignalP"/>
    </source>
</evidence>
<evidence type="ECO:0000259" key="3">
    <source>
        <dbReference type="PROSITE" id="PS51175"/>
    </source>
</evidence>
<reference evidence="4 5" key="1">
    <citation type="submission" date="2023-07" db="EMBL/GenBank/DDBJ databases">
        <title>Sorghum-associated microbial communities from plants grown in Nebraska, USA.</title>
        <authorList>
            <person name="Schachtman D."/>
        </authorList>
    </citation>
    <scope>NUCLEOTIDE SEQUENCE [LARGE SCALE GENOMIC DNA]</scope>
    <source>
        <strain evidence="4 5">BE190</strain>
    </source>
</reference>
<dbReference type="Proteomes" id="UP001253595">
    <property type="component" value="Unassembled WGS sequence"/>
</dbReference>
<dbReference type="Gene3D" id="2.80.10.50">
    <property type="match status" value="1"/>
</dbReference>
<dbReference type="InterPro" id="IPR008979">
    <property type="entry name" value="Galactose-bd-like_sf"/>
</dbReference>
<dbReference type="Gene3D" id="2.60.120.260">
    <property type="entry name" value="Galactose-binding domain-like"/>
    <property type="match status" value="1"/>
</dbReference>
<dbReference type="SMART" id="SM00606">
    <property type="entry name" value="CBD_IV"/>
    <property type="match status" value="1"/>
</dbReference>
<dbReference type="Pfam" id="PF03422">
    <property type="entry name" value="CBM_6"/>
    <property type="match status" value="1"/>
</dbReference>
<keyword evidence="1 2" id="KW-0732">Signal</keyword>
<organism evidence="4 5">
    <name type="scientific">Cellvibrio fibrivorans</name>
    <dbReference type="NCBI Taxonomy" id="126350"/>
    <lineage>
        <taxon>Bacteria</taxon>
        <taxon>Pseudomonadati</taxon>
        <taxon>Pseudomonadota</taxon>
        <taxon>Gammaproteobacteria</taxon>
        <taxon>Cellvibrionales</taxon>
        <taxon>Cellvibrionaceae</taxon>
        <taxon>Cellvibrio</taxon>
    </lineage>
</organism>
<feature type="domain" description="CBM6" evidence="3">
    <location>
        <begin position="378"/>
        <end position="513"/>
    </location>
</feature>
<feature type="signal peptide" evidence="2">
    <location>
        <begin position="1"/>
        <end position="22"/>
    </location>
</feature>
<dbReference type="SUPFAM" id="SSF50370">
    <property type="entry name" value="Ricin B-like lectins"/>
    <property type="match status" value="1"/>
</dbReference>
<feature type="chain" id="PRO_5046471267" description="CBM6 domain-containing protein" evidence="2">
    <location>
        <begin position="23"/>
        <end position="648"/>
    </location>
</feature>
<evidence type="ECO:0000313" key="4">
    <source>
        <dbReference type="EMBL" id="MDR7088348.1"/>
    </source>
</evidence>
<dbReference type="EMBL" id="JAVDVX010000001">
    <property type="protein sequence ID" value="MDR7088348.1"/>
    <property type="molecule type" value="Genomic_DNA"/>
</dbReference>
<dbReference type="SUPFAM" id="SSF55486">
    <property type="entry name" value="Metalloproteases ('zincins'), catalytic domain"/>
    <property type="match status" value="1"/>
</dbReference>
<proteinExistence type="predicted"/>
<dbReference type="RefSeq" id="WP_310067863.1">
    <property type="nucleotide sequence ID" value="NZ_JAVDVX010000001.1"/>
</dbReference>
<comment type="caution">
    <text evidence="4">The sequence shown here is derived from an EMBL/GenBank/DDBJ whole genome shotgun (WGS) entry which is preliminary data.</text>
</comment>
<evidence type="ECO:0000256" key="1">
    <source>
        <dbReference type="ARBA" id="ARBA00022729"/>
    </source>
</evidence>
<dbReference type="PROSITE" id="PS51175">
    <property type="entry name" value="CBM6"/>
    <property type="match status" value="1"/>
</dbReference>
<accession>A0ABU1UT88</accession>
<sequence>MLKSLFRLSALSLIMMGANTLAQTPAAPSPAAAAEYTKFKTQNRGEILLETGALLRFEVTNRETRGAVEIVTARLLDPYAVTDTNYRNLIVTLTPKTGDLTAFAETTEGHFDFNPSGDASRLWRKSTPPPKLDEIYHPKAARSAKSAKMVAPTAAPLILGEKDSSGRYVVDVFVGFSTAAASSQYVRNNLEATAQSYVEQVNTALKNSKVENVYLRLVGTGTAPHNPGVVTSVLDDVNTWFAADIERTAPDLVGMVQMPTDAPGSAGGWAGVGGDTHVIGAPWPGAYRHEVGHNVGGVHCPDGSGYNFGHTLGEGRGTIQCGNDLAYYSSPLIKDEQGNVLGDAQRSDMARLWRERAAEMSANRPHKVPFPDAPATGITLQAENYTGFYDTTSGNTGGAYRQDGVDIQATTDTGGGHNVGWIANGEWLAYKVNLPAAGRYQVSYRVASLNTQGVIQFEKQGGTPVYGQVTVPVTGGWQQWTTVSHEVSLPAGEQFVALALKTGSFNLNWIKLDKLPDSLGTFRLQNAWQTTQYIHIENGNPESTEVPVGYWSSQWVFEPVSGSNIVRLVNRWKPDQVLTISNGNLTAASAAKTDTNSHWELEKVTANEYRLKNRAAPAQYIHNEYGRLQVGSIQPGWWSARWKLVAAQ</sequence>